<protein>
    <recommendedName>
        <fullName evidence="4">Secretory phospholipase A2</fullName>
    </recommendedName>
</protein>
<evidence type="ECO:0008006" key="4">
    <source>
        <dbReference type="Google" id="ProtNLM"/>
    </source>
</evidence>
<dbReference type="InterPro" id="IPR015141">
    <property type="entry name" value="PLipase_A2_prok/fun"/>
</dbReference>
<name>A0A2S4L9L4_9HYPO</name>
<evidence type="ECO:0000313" key="2">
    <source>
        <dbReference type="EMBL" id="POR39081.1"/>
    </source>
</evidence>
<dbReference type="EMBL" id="PKSG01000072">
    <property type="protein sequence ID" value="POR39081.1"/>
    <property type="molecule type" value="Genomic_DNA"/>
</dbReference>
<evidence type="ECO:0000256" key="1">
    <source>
        <dbReference type="SAM" id="SignalP"/>
    </source>
</evidence>
<evidence type="ECO:0000313" key="3">
    <source>
        <dbReference type="Proteomes" id="UP000237481"/>
    </source>
</evidence>
<dbReference type="GO" id="GO:0004623">
    <property type="term" value="F:phospholipase A2 activity"/>
    <property type="evidence" value="ECO:0007669"/>
    <property type="project" value="InterPro"/>
</dbReference>
<comment type="caution">
    <text evidence="2">The sequence shown here is derived from an EMBL/GenBank/DDBJ whole genome shotgun (WGS) entry which is preliminary data.</text>
</comment>
<dbReference type="GO" id="GO:0006644">
    <property type="term" value="P:phospholipid metabolic process"/>
    <property type="evidence" value="ECO:0007669"/>
    <property type="project" value="InterPro"/>
</dbReference>
<dbReference type="OrthoDB" id="5120271at2759"/>
<dbReference type="Pfam" id="PF09056">
    <property type="entry name" value="Phospholip_A2_3"/>
    <property type="match status" value="1"/>
</dbReference>
<organism evidence="2 3">
    <name type="scientific">Tolypocladium paradoxum</name>
    <dbReference type="NCBI Taxonomy" id="94208"/>
    <lineage>
        <taxon>Eukaryota</taxon>
        <taxon>Fungi</taxon>
        <taxon>Dikarya</taxon>
        <taxon>Ascomycota</taxon>
        <taxon>Pezizomycotina</taxon>
        <taxon>Sordariomycetes</taxon>
        <taxon>Hypocreomycetidae</taxon>
        <taxon>Hypocreales</taxon>
        <taxon>Ophiocordycipitaceae</taxon>
        <taxon>Tolypocladium</taxon>
    </lineage>
</organism>
<proteinExistence type="predicted"/>
<dbReference type="AlphaFoldDB" id="A0A2S4L9L4"/>
<keyword evidence="1" id="KW-0732">Signal</keyword>
<gene>
    <name evidence="2" type="ORF">TPAR_00705</name>
</gene>
<feature type="signal peptide" evidence="1">
    <location>
        <begin position="1"/>
        <end position="18"/>
    </location>
</feature>
<dbReference type="GO" id="GO:0050482">
    <property type="term" value="P:arachidonate secretion"/>
    <property type="evidence" value="ECO:0007669"/>
    <property type="project" value="InterPro"/>
</dbReference>
<feature type="chain" id="PRO_5015509079" description="Secretory phospholipase A2" evidence="1">
    <location>
        <begin position="19"/>
        <end position="225"/>
    </location>
</feature>
<dbReference type="Gene3D" id="1.20.90.10">
    <property type="entry name" value="Phospholipase A2 domain"/>
    <property type="match status" value="1"/>
</dbReference>
<reference evidence="2 3" key="1">
    <citation type="submission" date="2018-01" db="EMBL/GenBank/DDBJ databases">
        <title>Harnessing the power of phylogenomics to disentangle the directionality and signatures of interkingdom host jumping in the parasitic fungal genus Tolypocladium.</title>
        <authorList>
            <person name="Quandt C.A."/>
            <person name="Patterson W."/>
            <person name="Spatafora J.W."/>
        </authorList>
    </citation>
    <scope>NUCLEOTIDE SEQUENCE [LARGE SCALE GENOMIC DNA]</scope>
    <source>
        <strain evidence="2 3">NRBC 100945</strain>
    </source>
</reference>
<dbReference type="InterPro" id="IPR036444">
    <property type="entry name" value="PLipase_A2_dom_sf"/>
</dbReference>
<keyword evidence="3" id="KW-1185">Reference proteome</keyword>
<dbReference type="SUPFAM" id="SSF48619">
    <property type="entry name" value="Phospholipase A2, PLA2"/>
    <property type="match status" value="1"/>
</dbReference>
<dbReference type="Proteomes" id="UP000237481">
    <property type="component" value="Unassembled WGS sequence"/>
</dbReference>
<accession>A0A2S4L9L4</accession>
<sequence>MKSQILTSVILLATAASALPTAATESEAAFTARAELESAATGVCTEDVTDMLVFKTSMVEFHVRRAARDPAGCDWSTDNCSYSPDRPFGYDFVPSCQRHDFAYRNTKSQGRFTRAMKERVDDLFHKDLHEYCLTLAKDSCKRRCHRTANCYVWAVKNLGKRSGCDEFDEVEDEDDEIVVHVPPGTLRDIYGFGLDPDIPGQVIPEVVFEYGEAEDEEDLGRLFAM</sequence>